<dbReference type="VEuPathDB" id="FungiDB:A1O9_12188"/>
<dbReference type="Proteomes" id="UP000027920">
    <property type="component" value="Unassembled WGS sequence"/>
</dbReference>
<keyword evidence="3" id="KW-1185">Reference proteome</keyword>
<feature type="signal peptide" evidence="1">
    <location>
        <begin position="1"/>
        <end position="18"/>
    </location>
</feature>
<sequence>MLFETLITVAALGVVVNADRPKNVTICDYYTPLLLGVENSATSQLKLVQTLTHTFILGNYTTPNVGIAVAGVATPADYSGHEVNILNYFIGAYYSTKGYNNASTGIAKNFLDDGGAVAY</sequence>
<gene>
    <name evidence="2" type="ORF">A1O9_12188</name>
</gene>
<dbReference type="RefSeq" id="XP_013254440.1">
    <property type="nucleotide sequence ID" value="XM_013398986.1"/>
</dbReference>
<dbReference type="HOGENOM" id="CLU_2185765_0_0_1"/>
<evidence type="ECO:0000313" key="2">
    <source>
        <dbReference type="EMBL" id="KEF51850.1"/>
    </source>
</evidence>
<organism evidence="2 3">
    <name type="scientific">Exophiala aquamarina CBS 119918</name>
    <dbReference type="NCBI Taxonomy" id="1182545"/>
    <lineage>
        <taxon>Eukaryota</taxon>
        <taxon>Fungi</taxon>
        <taxon>Dikarya</taxon>
        <taxon>Ascomycota</taxon>
        <taxon>Pezizomycotina</taxon>
        <taxon>Eurotiomycetes</taxon>
        <taxon>Chaetothyriomycetidae</taxon>
        <taxon>Chaetothyriales</taxon>
        <taxon>Herpotrichiellaceae</taxon>
        <taxon>Exophiala</taxon>
    </lineage>
</organism>
<dbReference type="EMBL" id="AMGV01000021">
    <property type="protein sequence ID" value="KEF51850.1"/>
    <property type="molecule type" value="Genomic_DNA"/>
</dbReference>
<dbReference type="OrthoDB" id="2110578at2759"/>
<dbReference type="AlphaFoldDB" id="A0A072P8H0"/>
<comment type="caution">
    <text evidence="2">The sequence shown here is derived from an EMBL/GenBank/DDBJ whole genome shotgun (WGS) entry which is preliminary data.</text>
</comment>
<dbReference type="GeneID" id="25287082"/>
<evidence type="ECO:0000313" key="3">
    <source>
        <dbReference type="Proteomes" id="UP000027920"/>
    </source>
</evidence>
<feature type="chain" id="PRO_5001683260" evidence="1">
    <location>
        <begin position="19"/>
        <end position="119"/>
    </location>
</feature>
<protein>
    <submittedName>
        <fullName evidence="2">Uncharacterized protein</fullName>
    </submittedName>
</protein>
<reference evidence="2 3" key="1">
    <citation type="submission" date="2013-03" db="EMBL/GenBank/DDBJ databases">
        <title>The Genome Sequence of Exophiala aquamarina CBS 119918.</title>
        <authorList>
            <consortium name="The Broad Institute Genomics Platform"/>
            <person name="Cuomo C."/>
            <person name="de Hoog S."/>
            <person name="Gorbushina A."/>
            <person name="Walker B."/>
            <person name="Young S.K."/>
            <person name="Zeng Q."/>
            <person name="Gargeya S."/>
            <person name="Fitzgerald M."/>
            <person name="Haas B."/>
            <person name="Abouelleil A."/>
            <person name="Allen A.W."/>
            <person name="Alvarado L."/>
            <person name="Arachchi H.M."/>
            <person name="Berlin A.M."/>
            <person name="Chapman S.B."/>
            <person name="Gainer-Dewar J."/>
            <person name="Goldberg J."/>
            <person name="Griggs A."/>
            <person name="Gujja S."/>
            <person name="Hansen M."/>
            <person name="Howarth C."/>
            <person name="Imamovic A."/>
            <person name="Ireland A."/>
            <person name="Larimer J."/>
            <person name="McCowan C."/>
            <person name="Murphy C."/>
            <person name="Pearson M."/>
            <person name="Poon T.W."/>
            <person name="Priest M."/>
            <person name="Roberts A."/>
            <person name="Saif S."/>
            <person name="Shea T."/>
            <person name="Sisk P."/>
            <person name="Sykes S."/>
            <person name="Wortman J."/>
            <person name="Nusbaum C."/>
            <person name="Birren B."/>
        </authorList>
    </citation>
    <scope>NUCLEOTIDE SEQUENCE [LARGE SCALE GENOMIC DNA]</scope>
    <source>
        <strain evidence="2 3">CBS 119918</strain>
    </source>
</reference>
<name>A0A072P8H0_9EURO</name>
<accession>A0A072P8H0</accession>
<evidence type="ECO:0000256" key="1">
    <source>
        <dbReference type="SAM" id="SignalP"/>
    </source>
</evidence>
<proteinExistence type="predicted"/>
<dbReference type="STRING" id="1182545.A0A072P8H0"/>
<keyword evidence="1" id="KW-0732">Signal</keyword>